<evidence type="ECO:0000313" key="2">
    <source>
        <dbReference type="EMBL" id="RHG09463.1"/>
    </source>
</evidence>
<dbReference type="SMART" id="SM00530">
    <property type="entry name" value="HTH_XRE"/>
    <property type="match status" value="1"/>
</dbReference>
<dbReference type="RefSeq" id="WP_006426840.1">
    <property type="nucleotide sequence ID" value="NZ_CP102280.1"/>
</dbReference>
<dbReference type="GeneID" id="93136566"/>
<feature type="domain" description="HTH cro/C1-type" evidence="1">
    <location>
        <begin position="5"/>
        <end position="57"/>
    </location>
</feature>
<dbReference type="Pfam" id="PF12844">
    <property type="entry name" value="HTH_19"/>
    <property type="match status" value="1"/>
</dbReference>
<dbReference type="InterPro" id="IPR001387">
    <property type="entry name" value="Cro/C1-type_HTH"/>
</dbReference>
<dbReference type="Proteomes" id="UP000284112">
    <property type="component" value="Unassembled WGS sequence"/>
</dbReference>
<evidence type="ECO:0000259" key="1">
    <source>
        <dbReference type="PROSITE" id="PS50943"/>
    </source>
</evidence>
<dbReference type="InterPro" id="IPR010982">
    <property type="entry name" value="Lambda_DNA-bd_dom_sf"/>
</dbReference>
<gene>
    <name evidence="2" type="ORF">DW641_05740</name>
</gene>
<dbReference type="PROSITE" id="PS50943">
    <property type="entry name" value="HTH_CROC1"/>
    <property type="match status" value="1"/>
</dbReference>
<dbReference type="SUPFAM" id="SSF47413">
    <property type="entry name" value="lambda repressor-like DNA-binding domains"/>
    <property type="match status" value="1"/>
</dbReference>
<protein>
    <submittedName>
        <fullName evidence="2">XRE family transcriptional regulator</fullName>
    </submittedName>
</protein>
<reference evidence="2 3" key="1">
    <citation type="submission" date="2018-08" db="EMBL/GenBank/DDBJ databases">
        <title>A genome reference for cultivated species of the human gut microbiota.</title>
        <authorList>
            <person name="Zou Y."/>
            <person name="Xue W."/>
            <person name="Luo G."/>
        </authorList>
    </citation>
    <scope>NUCLEOTIDE SEQUENCE [LARGE SCALE GENOMIC DNA]</scope>
    <source>
        <strain evidence="2 3">AM23-13</strain>
    </source>
</reference>
<dbReference type="AlphaFoldDB" id="A0A414S2T3"/>
<proteinExistence type="predicted"/>
<dbReference type="Gene3D" id="1.10.260.40">
    <property type="entry name" value="lambda repressor-like DNA-binding domains"/>
    <property type="match status" value="1"/>
</dbReference>
<dbReference type="GO" id="GO:0003677">
    <property type="term" value="F:DNA binding"/>
    <property type="evidence" value="ECO:0007669"/>
    <property type="project" value="InterPro"/>
</dbReference>
<sequence length="125" mass="14158">MKERIKSLCKDYGISMNKLEETLGFGKGYISKLGNSTPNATKIKKIADYFNVSVDYLMTGNESDTEKYYLNDETAQVAQEIFENKELKALFDVQKDMDPDDLKALHSMALALKRKERGDIDDTGC</sequence>
<evidence type="ECO:0000313" key="3">
    <source>
        <dbReference type="Proteomes" id="UP000284112"/>
    </source>
</evidence>
<dbReference type="CDD" id="cd00093">
    <property type="entry name" value="HTH_XRE"/>
    <property type="match status" value="1"/>
</dbReference>
<name>A0A414S2T3_9FIRM</name>
<accession>A0A414S2T3</accession>
<organism evidence="2 3">
    <name type="scientific">Dorea longicatena</name>
    <dbReference type="NCBI Taxonomy" id="88431"/>
    <lineage>
        <taxon>Bacteria</taxon>
        <taxon>Bacillati</taxon>
        <taxon>Bacillota</taxon>
        <taxon>Clostridia</taxon>
        <taxon>Lachnospirales</taxon>
        <taxon>Lachnospiraceae</taxon>
        <taxon>Dorea</taxon>
    </lineage>
</organism>
<dbReference type="EMBL" id="QRHW01000007">
    <property type="protein sequence ID" value="RHG09463.1"/>
    <property type="molecule type" value="Genomic_DNA"/>
</dbReference>
<comment type="caution">
    <text evidence="2">The sequence shown here is derived from an EMBL/GenBank/DDBJ whole genome shotgun (WGS) entry which is preliminary data.</text>
</comment>